<feature type="compositionally biased region" description="Polar residues" evidence="15">
    <location>
        <begin position="306"/>
        <end position="325"/>
    </location>
</feature>
<evidence type="ECO:0000256" key="7">
    <source>
        <dbReference type="ARBA" id="ARBA00022723"/>
    </source>
</evidence>
<evidence type="ECO:0000259" key="17">
    <source>
        <dbReference type="Pfam" id="PF07475"/>
    </source>
</evidence>
<dbReference type="RefSeq" id="WP_189493067.1">
    <property type="nucleotide sequence ID" value="NZ_BMZG01000006.1"/>
</dbReference>
<dbReference type="GO" id="GO:0000287">
    <property type="term" value="F:magnesium ion binding"/>
    <property type="evidence" value="ECO:0007669"/>
    <property type="project" value="UniProtKB-UniRule"/>
</dbReference>
<dbReference type="InterPro" id="IPR011104">
    <property type="entry name" value="Hpr_kin/Pase_C"/>
</dbReference>
<dbReference type="Gene3D" id="3.40.1390.20">
    <property type="entry name" value="HprK N-terminal domain-like"/>
    <property type="match status" value="1"/>
</dbReference>
<feature type="domain" description="HPr kinase/phosphorylase C-terminal" evidence="17">
    <location>
        <begin position="131"/>
        <end position="301"/>
    </location>
</feature>
<gene>
    <name evidence="14 18" type="primary">hprK</name>
    <name evidence="18" type="ORF">GCM10009007_12210</name>
</gene>
<feature type="region of interest" description="Important for the catalytic mechanism of both phosphorylation and dephosphorylation" evidence="14">
    <location>
        <begin position="202"/>
        <end position="211"/>
    </location>
</feature>
<dbReference type="HAMAP" id="MF_01249">
    <property type="entry name" value="HPr_kinase"/>
    <property type="match status" value="1"/>
</dbReference>
<dbReference type="InterPro" id="IPR028979">
    <property type="entry name" value="Ser_kin/Pase_Hpr-like_N_sf"/>
</dbReference>
<feature type="binding site" evidence="14">
    <location>
        <position position="203"/>
    </location>
    <ligand>
        <name>Mg(2+)</name>
        <dbReference type="ChEBI" id="CHEBI:18420"/>
    </ligand>
</feature>
<evidence type="ECO:0000256" key="12">
    <source>
        <dbReference type="ARBA" id="ARBA00023268"/>
    </source>
</evidence>
<keyword evidence="9 14" id="KW-0418">Kinase</keyword>
<dbReference type="InterPro" id="IPR011126">
    <property type="entry name" value="Hpr_kin/Pase_Hpr_N"/>
</dbReference>
<evidence type="ECO:0000313" key="19">
    <source>
        <dbReference type="Proteomes" id="UP000614287"/>
    </source>
</evidence>
<dbReference type="SUPFAM" id="SSF75138">
    <property type="entry name" value="HprK N-terminal domain-like"/>
    <property type="match status" value="1"/>
</dbReference>
<evidence type="ECO:0000256" key="4">
    <source>
        <dbReference type="ARBA" id="ARBA00011643"/>
    </source>
</evidence>
<comment type="miscellaneous">
    <text evidence="14">Both phosphorylation and phosphorolysis are carried out by the same active site and suggest a common mechanism for both reactions.</text>
</comment>
<name>A0A8J3CLA4_9BURK</name>
<proteinExistence type="inferred from homology"/>
<evidence type="ECO:0000313" key="18">
    <source>
        <dbReference type="EMBL" id="GHA72923.1"/>
    </source>
</evidence>
<feature type="active site" evidence="14">
    <location>
        <position position="139"/>
    </location>
</feature>
<evidence type="ECO:0000256" key="10">
    <source>
        <dbReference type="ARBA" id="ARBA00022840"/>
    </source>
</evidence>
<evidence type="ECO:0000256" key="14">
    <source>
        <dbReference type="HAMAP-Rule" id="MF_01249"/>
    </source>
</evidence>
<evidence type="ECO:0000256" key="15">
    <source>
        <dbReference type="SAM" id="MobiDB-lite"/>
    </source>
</evidence>
<dbReference type="PANTHER" id="PTHR30305:SF1">
    <property type="entry name" value="HPR KINASE_PHOSPHORYLASE"/>
    <property type="match status" value="1"/>
</dbReference>
<feature type="active site" evidence="14">
    <location>
        <position position="245"/>
    </location>
</feature>
<protein>
    <recommendedName>
        <fullName evidence="14">HPr kinase/phosphorylase</fullName>
        <shortName evidence="14">HPrK/P</shortName>
        <ecNumber evidence="14">2.7.11.-</ecNumber>
        <ecNumber evidence="14">2.7.4.-</ecNumber>
    </recommendedName>
    <alternativeName>
        <fullName evidence="14">HPr(Ser) kinase/phosphorylase</fullName>
    </alternativeName>
</protein>
<dbReference type="GO" id="GO:0000155">
    <property type="term" value="F:phosphorelay sensor kinase activity"/>
    <property type="evidence" value="ECO:0007669"/>
    <property type="project" value="InterPro"/>
</dbReference>
<feature type="active site" description="Proton acceptor; for phosphorylation activity. Proton donor; for dephosphorylation activity" evidence="14">
    <location>
        <position position="178"/>
    </location>
</feature>
<feature type="region of interest" description="Important for the catalytic mechanism of dephosphorylation" evidence="14">
    <location>
        <begin position="266"/>
        <end position="271"/>
    </location>
</feature>
<reference evidence="18" key="1">
    <citation type="journal article" date="2014" name="Int. J. Syst. Evol. Microbiol.">
        <title>Complete genome sequence of Corynebacterium casei LMG S-19264T (=DSM 44701T), isolated from a smear-ripened cheese.</title>
        <authorList>
            <consortium name="US DOE Joint Genome Institute (JGI-PGF)"/>
            <person name="Walter F."/>
            <person name="Albersmeier A."/>
            <person name="Kalinowski J."/>
            <person name="Ruckert C."/>
        </authorList>
    </citation>
    <scope>NUCLEOTIDE SEQUENCE</scope>
    <source>
        <strain evidence="18">KCTC 32501</strain>
    </source>
</reference>
<keyword evidence="12 14" id="KW-0511">Multifunctional enzyme</keyword>
<feature type="domain" description="HPr(Ser) kinase/phosphorylase N-terminal" evidence="16">
    <location>
        <begin position="4"/>
        <end position="127"/>
    </location>
</feature>
<evidence type="ECO:0000256" key="1">
    <source>
        <dbReference type="ARBA" id="ARBA00001120"/>
    </source>
</evidence>
<organism evidence="18 19">
    <name type="scientific">Formosimonas limnophila</name>
    <dbReference type="NCBI Taxonomy" id="1384487"/>
    <lineage>
        <taxon>Bacteria</taxon>
        <taxon>Pseudomonadati</taxon>
        <taxon>Pseudomonadota</taxon>
        <taxon>Betaproteobacteria</taxon>
        <taxon>Burkholderiales</taxon>
        <taxon>Burkholderiaceae</taxon>
        <taxon>Formosimonas</taxon>
    </lineage>
</organism>
<feature type="active site" evidence="14">
    <location>
        <position position="160"/>
    </location>
</feature>
<keyword evidence="7 14" id="KW-0479">Metal-binding</keyword>
<comment type="domain">
    <text evidence="14">The Walker A ATP-binding motif also binds Pi and PPi.</text>
</comment>
<evidence type="ECO:0000256" key="6">
    <source>
        <dbReference type="ARBA" id="ARBA00022679"/>
    </source>
</evidence>
<comment type="similarity">
    <text evidence="3 14">Belongs to the HPrK/P family.</text>
</comment>
<evidence type="ECO:0000256" key="5">
    <source>
        <dbReference type="ARBA" id="ARBA00022527"/>
    </source>
</evidence>
<keyword evidence="11 14" id="KW-0460">Magnesium</keyword>
<comment type="catalytic activity">
    <reaction evidence="13 14">
        <text>[HPr protein]-O-phospho-L-serine + phosphate + H(+) = [HPr protein]-L-serine + diphosphate</text>
        <dbReference type="Rhea" id="RHEA:46604"/>
        <dbReference type="Rhea" id="RHEA-COMP:11602"/>
        <dbReference type="Rhea" id="RHEA-COMP:11603"/>
        <dbReference type="ChEBI" id="CHEBI:15378"/>
        <dbReference type="ChEBI" id="CHEBI:29999"/>
        <dbReference type="ChEBI" id="CHEBI:33019"/>
        <dbReference type="ChEBI" id="CHEBI:43474"/>
        <dbReference type="ChEBI" id="CHEBI:83421"/>
    </reaction>
</comment>
<dbReference type="Gene3D" id="3.40.50.300">
    <property type="entry name" value="P-loop containing nucleotide triphosphate hydrolases"/>
    <property type="match status" value="1"/>
</dbReference>
<dbReference type="GO" id="GO:0004712">
    <property type="term" value="F:protein serine/threonine/tyrosine kinase activity"/>
    <property type="evidence" value="ECO:0007669"/>
    <property type="project" value="UniProtKB-UniRule"/>
</dbReference>
<dbReference type="GO" id="GO:0004674">
    <property type="term" value="F:protein serine/threonine kinase activity"/>
    <property type="evidence" value="ECO:0007669"/>
    <property type="project" value="UniProtKB-KW"/>
</dbReference>
<keyword evidence="10 14" id="KW-0067">ATP-binding</keyword>
<dbReference type="PANTHER" id="PTHR30305">
    <property type="entry name" value="PROTEIN YJDM-RELATED"/>
    <property type="match status" value="1"/>
</dbReference>
<evidence type="ECO:0000256" key="13">
    <source>
        <dbReference type="ARBA" id="ARBA00047657"/>
    </source>
</evidence>
<evidence type="ECO:0000256" key="11">
    <source>
        <dbReference type="ARBA" id="ARBA00022842"/>
    </source>
</evidence>
<feature type="region of interest" description="Disordered" evidence="15">
    <location>
        <begin position="302"/>
        <end position="325"/>
    </location>
</feature>
<dbReference type="InterPro" id="IPR027417">
    <property type="entry name" value="P-loop_NTPase"/>
</dbReference>
<keyword evidence="19" id="KW-1185">Reference proteome</keyword>
<evidence type="ECO:0000256" key="9">
    <source>
        <dbReference type="ARBA" id="ARBA00022777"/>
    </source>
</evidence>
<dbReference type="NCBIfam" id="TIGR00679">
    <property type="entry name" value="hpr-ser"/>
    <property type="match status" value="1"/>
</dbReference>
<feature type="binding site" evidence="14">
    <location>
        <position position="161"/>
    </location>
    <ligand>
        <name>Mg(2+)</name>
        <dbReference type="ChEBI" id="CHEBI:18420"/>
    </ligand>
</feature>
<keyword evidence="5 14" id="KW-0723">Serine/threonine-protein kinase</keyword>
<dbReference type="AlphaFoldDB" id="A0A8J3CLA4"/>
<sequence>MQSISTLYNDVAERLELTWCAGKDGAFRILAKSRVASADLVGHLNLIHSARIQIIGKAELVYFDWLTPERRFEYLNDFLVYGEPPAIIVGDSLTPPDFMVSWCNEHAIPLFASPESSADLIDYLRVYFNRQFAEQTTRHGVLMDVLGVGVLIFGESGLGKSELALELISRGHGLVADDAVELLRTAPDYIEGRCPPLLQNLLEVRGIGLLDIKMIFGETAVRRKIKLRLIVQLVRRAELENHYERLPSQALTEEVLGVDIRKVVLPVAAGRNLAVLLEAAVRNTVLQLRGIDTLKDFMERQRQAMEEQSQQSLPLDHTNNQQGNI</sequence>
<dbReference type="FunFam" id="3.40.50.300:FF:000174">
    <property type="entry name" value="HPr kinase/phosphorylase"/>
    <property type="match status" value="1"/>
</dbReference>
<dbReference type="EMBL" id="BMZG01000006">
    <property type="protein sequence ID" value="GHA72923.1"/>
    <property type="molecule type" value="Genomic_DNA"/>
</dbReference>
<evidence type="ECO:0000256" key="8">
    <source>
        <dbReference type="ARBA" id="ARBA00022741"/>
    </source>
</evidence>
<feature type="binding site" evidence="14">
    <location>
        <begin position="154"/>
        <end position="161"/>
    </location>
    <ligand>
        <name>ATP</name>
        <dbReference type="ChEBI" id="CHEBI:30616"/>
    </ligand>
</feature>
<comment type="subunit">
    <text evidence="4 14">Homohexamer.</text>
</comment>
<evidence type="ECO:0000256" key="2">
    <source>
        <dbReference type="ARBA" id="ARBA00001946"/>
    </source>
</evidence>
<dbReference type="SUPFAM" id="SSF53795">
    <property type="entry name" value="PEP carboxykinase-like"/>
    <property type="match status" value="1"/>
</dbReference>
<reference evidence="18" key="2">
    <citation type="submission" date="2020-09" db="EMBL/GenBank/DDBJ databases">
        <authorList>
            <person name="Sun Q."/>
            <person name="Kim S."/>
        </authorList>
    </citation>
    <scope>NUCLEOTIDE SEQUENCE</scope>
    <source>
        <strain evidence="18">KCTC 32501</strain>
    </source>
</reference>
<dbReference type="Proteomes" id="UP000614287">
    <property type="component" value="Unassembled WGS sequence"/>
</dbReference>
<dbReference type="CDD" id="cd01918">
    <property type="entry name" value="HprK_C"/>
    <property type="match status" value="1"/>
</dbReference>
<keyword evidence="6 14" id="KW-0808">Transferase</keyword>
<comment type="caution">
    <text evidence="18">The sequence shown here is derived from an EMBL/GenBank/DDBJ whole genome shotgun (WGS) entry which is preliminary data.</text>
</comment>
<keyword evidence="8 14" id="KW-0547">Nucleotide-binding</keyword>
<comment type="catalytic activity">
    <reaction evidence="1 14">
        <text>[HPr protein]-L-serine + ATP = [HPr protein]-O-phospho-L-serine + ADP + H(+)</text>
        <dbReference type="Rhea" id="RHEA:46600"/>
        <dbReference type="Rhea" id="RHEA-COMP:11602"/>
        <dbReference type="Rhea" id="RHEA-COMP:11603"/>
        <dbReference type="ChEBI" id="CHEBI:15378"/>
        <dbReference type="ChEBI" id="CHEBI:29999"/>
        <dbReference type="ChEBI" id="CHEBI:30616"/>
        <dbReference type="ChEBI" id="CHEBI:83421"/>
        <dbReference type="ChEBI" id="CHEBI:456216"/>
    </reaction>
</comment>
<dbReference type="EC" id="2.7.11.-" evidence="14"/>
<dbReference type="Pfam" id="PF02603">
    <property type="entry name" value="Hpr_kinase_N"/>
    <property type="match status" value="1"/>
</dbReference>
<evidence type="ECO:0000259" key="16">
    <source>
        <dbReference type="Pfam" id="PF02603"/>
    </source>
</evidence>
<dbReference type="GO" id="GO:0006109">
    <property type="term" value="P:regulation of carbohydrate metabolic process"/>
    <property type="evidence" value="ECO:0007669"/>
    <property type="project" value="UniProtKB-UniRule"/>
</dbReference>
<dbReference type="InterPro" id="IPR003755">
    <property type="entry name" value="HPr(Ser)_kin/Pase"/>
</dbReference>
<dbReference type="EC" id="2.7.4.-" evidence="14"/>
<comment type="cofactor">
    <cofactor evidence="2 14">
        <name>Mg(2+)</name>
        <dbReference type="ChEBI" id="CHEBI:18420"/>
    </cofactor>
</comment>
<dbReference type="Pfam" id="PF07475">
    <property type="entry name" value="Hpr_kinase_C"/>
    <property type="match status" value="1"/>
</dbReference>
<dbReference type="GO" id="GO:0005524">
    <property type="term" value="F:ATP binding"/>
    <property type="evidence" value="ECO:0007669"/>
    <property type="project" value="UniProtKB-UniRule"/>
</dbReference>
<comment type="function">
    <text evidence="14">Catalyzes the ATP- as well as the pyrophosphate-dependent phosphorylation of a specific serine residue in HPr, a phosphocarrier protein of the phosphoenolpyruvate-dependent sugar phosphotransferase system (PTS). HprK/P also catalyzes the pyrophosphate-producing, inorganic phosphate-dependent dephosphorylation (phosphorolysis) of seryl-phosphorylated HPr (P-Ser-HPr).</text>
</comment>
<accession>A0A8J3CLA4</accession>
<evidence type="ECO:0000256" key="3">
    <source>
        <dbReference type="ARBA" id="ARBA00006883"/>
    </source>
</evidence>